<dbReference type="PANTHER" id="PTHR43479:SF20">
    <property type="entry name" value="HTH TETR-TYPE DOMAIN-CONTAINING PROTEIN"/>
    <property type="match status" value="1"/>
</dbReference>
<gene>
    <name evidence="4" type="ORF">EI71_00821</name>
</gene>
<dbReference type="EMBL" id="QXEV01000006">
    <property type="protein sequence ID" value="RIA77844.1"/>
    <property type="molecule type" value="Genomic_DNA"/>
</dbReference>
<evidence type="ECO:0000256" key="1">
    <source>
        <dbReference type="ARBA" id="ARBA00023125"/>
    </source>
</evidence>
<reference evidence="4 5" key="1">
    <citation type="submission" date="2018-08" db="EMBL/GenBank/DDBJ databases">
        <title>Genomic Encyclopedia of Archaeal and Bacterial Type Strains, Phase II (KMG-II): from individual species to whole genera.</title>
        <authorList>
            <person name="Goeker M."/>
        </authorList>
    </citation>
    <scope>NUCLEOTIDE SEQUENCE [LARGE SCALE GENOMIC DNA]</scope>
    <source>
        <strain evidence="4 5">ATCC 27112</strain>
    </source>
</reference>
<evidence type="ECO:0000259" key="3">
    <source>
        <dbReference type="PROSITE" id="PS50977"/>
    </source>
</evidence>
<evidence type="ECO:0000313" key="5">
    <source>
        <dbReference type="Proteomes" id="UP000266506"/>
    </source>
</evidence>
<dbReference type="Gene3D" id="1.10.357.10">
    <property type="entry name" value="Tetracycline Repressor, domain 2"/>
    <property type="match status" value="1"/>
</dbReference>
<feature type="DNA-binding region" description="H-T-H motif" evidence="2">
    <location>
        <begin position="32"/>
        <end position="51"/>
    </location>
</feature>
<evidence type="ECO:0000313" key="4">
    <source>
        <dbReference type="EMBL" id="RIA77844.1"/>
    </source>
</evidence>
<dbReference type="PRINTS" id="PR00455">
    <property type="entry name" value="HTHTETR"/>
</dbReference>
<dbReference type="SUPFAM" id="SSF46689">
    <property type="entry name" value="Homeodomain-like"/>
    <property type="match status" value="1"/>
</dbReference>
<dbReference type="Pfam" id="PF00440">
    <property type="entry name" value="TetR_N"/>
    <property type="match status" value="1"/>
</dbReference>
<name>A0A397S6G7_9MOLU</name>
<evidence type="ECO:0000256" key="2">
    <source>
        <dbReference type="PROSITE-ProRule" id="PRU00335"/>
    </source>
</evidence>
<keyword evidence="1 2" id="KW-0238">DNA-binding</keyword>
<dbReference type="RefSeq" id="WP_162849753.1">
    <property type="nucleotide sequence ID" value="NZ_QXEV01000006.1"/>
</dbReference>
<dbReference type="Proteomes" id="UP000266506">
    <property type="component" value="Unassembled WGS sequence"/>
</dbReference>
<dbReference type="GO" id="GO:0003677">
    <property type="term" value="F:DNA binding"/>
    <property type="evidence" value="ECO:0007669"/>
    <property type="project" value="UniProtKB-UniRule"/>
</dbReference>
<organism evidence="4 5">
    <name type="scientific">Anaeroplasma bactoclasticum</name>
    <dbReference type="NCBI Taxonomy" id="2088"/>
    <lineage>
        <taxon>Bacteria</taxon>
        <taxon>Bacillati</taxon>
        <taxon>Mycoplasmatota</taxon>
        <taxon>Mollicutes</taxon>
        <taxon>Anaeroplasmatales</taxon>
        <taxon>Anaeroplasmataceae</taxon>
        <taxon>Anaeroplasma</taxon>
    </lineage>
</organism>
<sequence>MEKKQYHHGNLKNDLIENGLELIDKYGVESLSMRKLAEKIGVSNAAPYAHFENKEAFLDSIQEYITNKLTNVLKDIYDHCNDNSRIILELGKGYICFFYNNPLYYQFLFIRRTIGISTYPPFVFFKTVASKILEEKYKGEISTKNIDNKIIVMWAMVHGLSQANNIKSIISSDDIEKEIEDILCSIEI</sequence>
<proteinExistence type="predicted"/>
<dbReference type="PANTHER" id="PTHR43479">
    <property type="entry name" value="ACREF/ENVCD OPERON REPRESSOR-RELATED"/>
    <property type="match status" value="1"/>
</dbReference>
<keyword evidence="5" id="KW-1185">Reference proteome</keyword>
<dbReference type="InterPro" id="IPR009057">
    <property type="entry name" value="Homeodomain-like_sf"/>
</dbReference>
<dbReference type="InParanoid" id="A0A397S6G7"/>
<protein>
    <submittedName>
        <fullName evidence="4">TetR family transcriptional regulator</fullName>
    </submittedName>
</protein>
<comment type="caution">
    <text evidence="4">The sequence shown here is derived from an EMBL/GenBank/DDBJ whole genome shotgun (WGS) entry which is preliminary data.</text>
</comment>
<dbReference type="PROSITE" id="PS50977">
    <property type="entry name" value="HTH_TETR_2"/>
    <property type="match status" value="1"/>
</dbReference>
<dbReference type="InterPro" id="IPR050624">
    <property type="entry name" value="HTH-type_Tx_Regulator"/>
</dbReference>
<feature type="domain" description="HTH tetR-type" evidence="3">
    <location>
        <begin position="9"/>
        <end position="69"/>
    </location>
</feature>
<accession>A0A397S6G7</accession>
<dbReference type="AlphaFoldDB" id="A0A397S6G7"/>
<dbReference type="InterPro" id="IPR001647">
    <property type="entry name" value="HTH_TetR"/>
</dbReference>